<evidence type="ECO:0000256" key="3">
    <source>
        <dbReference type="ARBA" id="ARBA00022605"/>
    </source>
</evidence>
<dbReference type="EMBL" id="AP021879">
    <property type="protein sequence ID" value="BBO87772.1"/>
    <property type="molecule type" value="Genomic_DNA"/>
</dbReference>
<keyword evidence="11" id="KW-1185">Reference proteome</keyword>
<comment type="similarity">
    <text evidence="7">Belongs to the NAGSA dehydrogenase family. Type 1 subfamily.</text>
</comment>
<dbReference type="EC" id="1.2.1.38" evidence="7"/>
<dbReference type="HAMAP" id="MF_00150">
    <property type="entry name" value="ArgC_type1"/>
    <property type="match status" value="1"/>
</dbReference>
<dbReference type="CDD" id="cd23934">
    <property type="entry name" value="AGPR_1_C"/>
    <property type="match status" value="1"/>
</dbReference>
<feature type="domain" description="Semialdehyde dehydrogenase NAD-binding" evidence="9">
    <location>
        <begin position="3"/>
        <end position="141"/>
    </location>
</feature>
<keyword evidence="7" id="KW-0963">Cytoplasm</keyword>
<keyword evidence="4 7" id="KW-0521">NADP</keyword>
<dbReference type="InterPro" id="IPR000706">
    <property type="entry name" value="AGPR_type-1"/>
</dbReference>
<evidence type="ECO:0000259" key="9">
    <source>
        <dbReference type="SMART" id="SM00859"/>
    </source>
</evidence>
<dbReference type="InterPro" id="IPR000534">
    <property type="entry name" value="Semialdehyde_DH_NAD-bd"/>
</dbReference>
<feature type="active site" evidence="7 8">
    <location>
        <position position="149"/>
    </location>
</feature>
<keyword evidence="5 7" id="KW-0560">Oxidoreductase</keyword>
<dbReference type="Pfam" id="PF01118">
    <property type="entry name" value="Semialdhyde_dh"/>
    <property type="match status" value="1"/>
</dbReference>
<dbReference type="Gene3D" id="3.40.50.720">
    <property type="entry name" value="NAD(P)-binding Rossmann-like Domain"/>
    <property type="match status" value="1"/>
</dbReference>
<dbReference type="AlphaFoldDB" id="A0A5K8A5C6"/>
<dbReference type="GO" id="GO:0003942">
    <property type="term" value="F:N-acetyl-gamma-glutamyl-phosphate reductase activity"/>
    <property type="evidence" value="ECO:0007669"/>
    <property type="project" value="UniProtKB-UniRule"/>
</dbReference>
<dbReference type="SMART" id="SM00859">
    <property type="entry name" value="Semialdhyde_dh"/>
    <property type="match status" value="1"/>
</dbReference>
<dbReference type="InterPro" id="IPR036291">
    <property type="entry name" value="NAD(P)-bd_dom_sf"/>
</dbReference>
<dbReference type="UniPathway" id="UPA00068">
    <property type="reaction ID" value="UER00108"/>
</dbReference>
<dbReference type="Gene3D" id="3.30.360.10">
    <property type="entry name" value="Dihydrodipicolinate Reductase, domain 2"/>
    <property type="match status" value="1"/>
</dbReference>
<dbReference type="SUPFAM" id="SSF55347">
    <property type="entry name" value="Glyceraldehyde-3-phosphate dehydrogenase-like, C-terminal domain"/>
    <property type="match status" value="1"/>
</dbReference>
<dbReference type="FunFam" id="3.30.360.10:FF:000014">
    <property type="entry name" value="N-acetyl-gamma-glutamyl-phosphate reductase"/>
    <property type="match status" value="1"/>
</dbReference>
<evidence type="ECO:0000313" key="11">
    <source>
        <dbReference type="Proteomes" id="UP000422108"/>
    </source>
</evidence>
<dbReference type="GO" id="GO:0006526">
    <property type="term" value="P:L-arginine biosynthetic process"/>
    <property type="evidence" value="ECO:0007669"/>
    <property type="project" value="UniProtKB-UniRule"/>
</dbReference>
<evidence type="ECO:0000256" key="5">
    <source>
        <dbReference type="ARBA" id="ARBA00023002"/>
    </source>
</evidence>
<gene>
    <name evidence="7 10" type="primary">argC</name>
    <name evidence="10" type="ORF">DSCOOX_09520</name>
</gene>
<evidence type="ECO:0000256" key="4">
    <source>
        <dbReference type="ARBA" id="ARBA00022857"/>
    </source>
</evidence>
<dbReference type="InterPro" id="IPR050085">
    <property type="entry name" value="AGPR"/>
</dbReference>
<dbReference type="PANTHER" id="PTHR32338">
    <property type="entry name" value="N-ACETYL-GAMMA-GLUTAMYL-PHOSPHATE REDUCTASE, CHLOROPLASTIC-RELATED-RELATED"/>
    <property type="match status" value="1"/>
</dbReference>
<comment type="subcellular location">
    <subcellularLocation>
        <location evidence="7">Cytoplasm</location>
    </subcellularLocation>
</comment>
<sequence>MIRAAVVGANGYAGAELVRILSGHPDVELTAITSRQYAGNAFDSIYPALSTVIDLNFIDNDTETISKAADVVFLALPHKASMGMAPALLDAGLRVVDLSADFRFHNQAAYEAHYQPHSCADRLPQAVYGLCEVYGQQVAGADLIGNPGCYPTSVLLPLLPVVKAGLIDPATIIADCKSGVSGAGRGATATTHFCHVNESFKPYKVGGHRHTPEIEEKLSDCAGKPVRITFTPHLVPMTRGMQSSIYATLAPGVDAAQVRSCLEAAYAGRPFVRLLPDGRWPDTLNVKGTNFCDIGWAVDPGTGRLILLSAIDNLVKGAAGQAVQNMNLMVGLTETVGLDAVPFPL</sequence>
<comment type="catalytic activity">
    <reaction evidence="6 7">
        <text>N-acetyl-L-glutamate 5-semialdehyde + phosphate + NADP(+) = N-acetyl-L-glutamyl 5-phosphate + NADPH + H(+)</text>
        <dbReference type="Rhea" id="RHEA:21588"/>
        <dbReference type="ChEBI" id="CHEBI:15378"/>
        <dbReference type="ChEBI" id="CHEBI:29123"/>
        <dbReference type="ChEBI" id="CHEBI:43474"/>
        <dbReference type="ChEBI" id="CHEBI:57783"/>
        <dbReference type="ChEBI" id="CHEBI:57936"/>
        <dbReference type="ChEBI" id="CHEBI:58349"/>
        <dbReference type="EC" id="1.2.1.38"/>
    </reaction>
</comment>
<reference evidence="10 11" key="1">
    <citation type="submission" date="2019-11" db="EMBL/GenBank/DDBJ databases">
        <title>Comparative genomics of hydrocarbon-degrading Desulfosarcina strains.</title>
        <authorList>
            <person name="Watanabe M."/>
            <person name="Kojima H."/>
            <person name="Fukui M."/>
        </authorList>
    </citation>
    <scope>NUCLEOTIDE SEQUENCE [LARGE SCALE GENOMIC DNA]</scope>
    <source>
        <strain evidence="11">oXyS1</strain>
    </source>
</reference>
<keyword evidence="2 7" id="KW-0055">Arginine biosynthesis</keyword>
<comment type="function">
    <text evidence="7">Catalyzes the NADPH-dependent reduction of N-acetyl-5-glutamyl phosphate to yield N-acetyl-L-glutamate 5-semialdehyde.</text>
</comment>
<name>A0A5K8A5C6_9BACT</name>
<dbReference type="InterPro" id="IPR058924">
    <property type="entry name" value="AGPR_dimerisation_dom"/>
</dbReference>
<proteinExistence type="inferred from homology"/>
<comment type="pathway">
    <text evidence="1 7">Amino-acid biosynthesis; L-arginine biosynthesis; N(2)-acetyl-L-ornithine from L-glutamate: step 3/4.</text>
</comment>
<evidence type="ECO:0000256" key="7">
    <source>
        <dbReference type="HAMAP-Rule" id="MF_00150"/>
    </source>
</evidence>
<evidence type="ECO:0000313" key="10">
    <source>
        <dbReference type="EMBL" id="BBO87772.1"/>
    </source>
</evidence>
<protein>
    <recommendedName>
        <fullName evidence="7">N-acetyl-gamma-glutamyl-phosphate reductase</fullName>
        <shortName evidence="7">AGPR</shortName>
        <ecNumber evidence="7">1.2.1.38</ecNumber>
    </recommendedName>
    <alternativeName>
        <fullName evidence="7">N-acetyl-glutamate semialdehyde dehydrogenase</fullName>
        <shortName evidence="7">NAGSA dehydrogenase</shortName>
    </alternativeName>
</protein>
<dbReference type="Pfam" id="PF22698">
    <property type="entry name" value="Semialdhyde_dhC_1"/>
    <property type="match status" value="1"/>
</dbReference>
<dbReference type="GO" id="GO:0070401">
    <property type="term" value="F:NADP+ binding"/>
    <property type="evidence" value="ECO:0007669"/>
    <property type="project" value="InterPro"/>
</dbReference>
<dbReference type="RefSeq" id="WP_155309184.1">
    <property type="nucleotide sequence ID" value="NZ_AP021879.1"/>
</dbReference>
<dbReference type="GO" id="GO:0051287">
    <property type="term" value="F:NAD binding"/>
    <property type="evidence" value="ECO:0007669"/>
    <property type="project" value="InterPro"/>
</dbReference>
<dbReference type="NCBIfam" id="TIGR01850">
    <property type="entry name" value="argC"/>
    <property type="match status" value="1"/>
</dbReference>
<dbReference type="SUPFAM" id="SSF51735">
    <property type="entry name" value="NAD(P)-binding Rossmann-fold domains"/>
    <property type="match status" value="1"/>
</dbReference>
<dbReference type="GO" id="GO:0005737">
    <property type="term" value="C:cytoplasm"/>
    <property type="evidence" value="ECO:0007669"/>
    <property type="project" value="UniProtKB-SubCell"/>
</dbReference>
<dbReference type="InterPro" id="IPR023013">
    <property type="entry name" value="AGPR_AS"/>
</dbReference>
<dbReference type="PROSITE" id="PS01224">
    <property type="entry name" value="ARGC"/>
    <property type="match status" value="1"/>
</dbReference>
<evidence type="ECO:0000256" key="8">
    <source>
        <dbReference type="PROSITE-ProRule" id="PRU10010"/>
    </source>
</evidence>
<evidence type="ECO:0000256" key="2">
    <source>
        <dbReference type="ARBA" id="ARBA00022571"/>
    </source>
</evidence>
<dbReference type="Proteomes" id="UP000422108">
    <property type="component" value="Chromosome"/>
</dbReference>
<evidence type="ECO:0000256" key="6">
    <source>
        <dbReference type="ARBA" id="ARBA00050557"/>
    </source>
</evidence>
<keyword evidence="3 7" id="KW-0028">Amino-acid biosynthesis</keyword>
<evidence type="ECO:0000256" key="1">
    <source>
        <dbReference type="ARBA" id="ARBA00004862"/>
    </source>
</evidence>
<dbReference type="PANTHER" id="PTHR32338:SF10">
    <property type="entry name" value="N-ACETYL-GAMMA-GLUTAMYL-PHOSPHATE REDUCTASE, CHLOROPLASTIC-RELATED"/>
    <property type="match status" value="1"/>
</dbReference>
<accession>A0A5K8A5C6</accession>
<dbReference type="CDD" id="cd17895">
    <property type="entry name" value="AGPR_1_N"/>
    <property type="match status" value="1"/>
</dbReference>
<organism evidence="10 11">
    <name type="scientific">Desulfosarcina ovata subsp. ovata</name>
    <dbReference type="NCBI Taxonomy" id="2752305"/>
    <lineage>
        <taxon>Bacteria</taxon>
        <taxon>Pseudomonadati</taxon>
        <taxon>Thermodesulfobacteriota</taxon>
        <taxon>Desulfobacteria</taxon>
        <taxon>Desulfobacterales</taxon>
        <taxon>Desulfosarcinaceae</taxon>
        <taxon>Desulfosarcina</taxon>
    </lineage>
</organism>